<evidence type="ECO:0000313" key="2">
    <source>
        <dbReference type="Proteomes" id="UP000024404"/>
    </source>
</evidence>
<dbReference type="EMBL" id="CMVM020000247">
    <property type="status" value="NOT_ANNOTATED_CDS"/>
    <property type="molecule type" value="Genomic_DNA"/>
</dbReference>
<protein>
    <submittedName>
        <fullName evidence="1">Uncharacterized protein</fullName>
    </submittedName>
</protein>
<dbReference type="EnsemblMetazoa" id="OVOC8300.1">
    <property type="protein sequence ID" value="OVOC8300.1"/>
    <property type="gene ID" value="WBGene00245109"/>
</dbReference>
<proteinExistence type="predicted"/>
<dbReference type="Proteomes" id="UP000024404">
    <property type="component" value="Unassembled WGS sequence"/>
</dbReference>
<name>A0A8R1Y4Z5_ONCVO</name>
<sequence length="40" mass="4696">MEMDNESPENVKMKFNNYRLLLAIEMNGQFVNSTTICEIQ</sequence>
<reference evidence="2" key="1">
    <citation type="submission" date="2013-10" db="EMBL/GenBank/DDBJ databases">
        <title>Genome sequencing of Onchocerca volvulus.</title>
        <authorList>
            <person name="Cotton J."/>
            <person name="Tsai J."/>
            <person name="Stanley E."/>
            <person name="Tracey A."/>
            <person name="Holroyd N."/>
            <person name="Lustigman S."/>
            <person name="Berriman M."/>
        </authorList>
    </citation>
    <scope>NUCLEOTIDE SEQUENCE</scope>
</reference>
<keyword evidence="2" id="KW-1185">Reference proteome</keyword>
<organism evidence="1 2">
    <name type="scientific">Onchocerca volvulus</name>
    <dbReference type="NCBI Taxonomy" id="6282"/>
    <lineage>
        <taxon>Eukaryota</taxon>
        <taxon>Metazoa</taxon>
        <taxon>Ecdysozoa</taxon>
        <taxon>Nematoda</taxon>
        <taxon>Chromadorea</taxon>
        <taxon>Rhabditida</taxon>
        <taxon>Spirurina</taxon>
        <taxon>Spiruromorpha</taxon>
        <taxon>Filarioidea</taxon>
        <taxon>Onchocercidae</taxon>
        <taxon>Onchocerca</taxon>
    </lineage>
</organism>
<accession>A0A8R1Y4Z5</accession>
<reference evidence="1" key="2">
    <citation type="submission" date="2022-06" db="UniProtKB">
        <authorList>
            <consortium name="EnsemblMetazoa"/>
        </authorList>
    </citation>
    <scope>IDENTIFICATION</scope>
</reference>
<dbReference type="AlphaFoldDB" id="A0A8R1Y4Z5"/>
<evidence type="ECO:0000313" key="1">
    <source>
        <dbReference type="EnsemblMetazoa" id="OVOC8300.1"/>
    </source>
</evidence>